<gene>
    <name evidence="2" type="ORF">PILCRDRAFT_90842</name>
</gene>
<organism evidence="2 3">
    <name type="scientific">Piloderma croceum (strain F 1598)</name>
    <dbReference type="NCBI Taxonomy" id="765440"/>
    <lineage>
        <taxon>Eukaryota</taxon>
        <taxon>Fungi</taxon>
        <taxon>Dikarya</taxon>
        <taxon>Basidiomycota</taxon>
        <taxon>Agaricomycotina</taxon>
        <taxon>Agaricomycetes</taxon>
        <taxon>Agaricomycetidae</taxon>
        <taxon>Atheliales</taxon>
        <taxon>Atheliaceae</taxon>
        <taxon>Piloderma</taxon>
    </lineage>
</organism>
<dbReference type="HOGENOM" id="CLU_2085685_0_0_1"/>
<proteinExistence type="predicted"/>
<name>A0A0C3AVU2_PILCF</name>
<dbReference type="InParanoid" id="A0A0C3AVU2"/>
<evidence type="ECO:0000313" key="3">
    <source>
        <dbReference type="Proteomes" id="UP000054166"/>
    </source>
</evidence>
<dbReference type="AlphaFoldDB" id="A0A0C3AVU2"/>
<keyword evidence="3" id="KW-1185">Reference proteome</keyword>
<dbReference type="Proteomes" id="UP000054166">
    <property type="component" value="Unassembled WGS sequence"/>
</dbReference>
<protein>
    <submittedName>
        <fullName evidence="2">Uncharacterized protein</fullName>
    </submittedName>
</protein>
<sequence>MEASQACLLLLFVLVALWYFIALHESKIESKGTPYAFCMPSLSTTCKPKSKILQGKKFREQKYISVNEFENLRVDLKASVPRGRQYVLSGTIQNQSKTVQNLSKPSPKPYLIRVVSF</sequence>
<feature type="signal peptide" evidence="1">
    <location>
        <begin position="1"/>
        <end position="22"/>
    </location>
</feature>
<accession>A0A0C3AVU2</accession>
<reference evidence="3" key="2">
    <citation type="submission" date="2015-01" db="EMBL/GenBank/DDBJ databases">
        <title>Evolutionary Origins and Diversification of the Mycorrhizal Mutualists.</title>
        <authorList>
            <consortium name="DOE Joint Genome Institute"/>
            <consortium name="Mycorrhizal Genomics Consortium"/>
            <person name="Kohler A."/>
            <person name="Kuo A."/>
            <person name="Nagy L.G."/>
            <person name="Floudas D."/>
            <person name="Copeland A."/>
            <person name="Barry K.W."/>
            <person name="Cichocki N."/>
            <person name="Veneault-Fourrey C."/>
            <person name="LaButti K."/>
            <person name="Lindquist E.A."/>
            <person name="Lipzen A."/>
            <person name="Lundell T."/>
            <person name="Morin E."/>
            <person name="Murat C."/>
            <person name="Riley R."/>
            <person name="Ohm R."/>
            <person name="Sun H."/>
            <person name="Tunlid A."/>
            <person name="Henrissat B."/>
            <person name="Grigoriev I.V."/>
            <person name="Hibbett D.S."/>
            <person name="Martin F."/>
        </authorList>
    </citation>
    <scope>NUCLEOTIDE SEQUENCE [LARGE SCALE GENOMIC DNA]</scope>
    <source>
        <strain evidence="3">F 1598</strain>
    </source>
</reference>
<feature type="chain" id="PRO_5002175474" evidence="1">
    <location>
        <begin position="23"/>
        <end position="117"/>
    </location>
</feature>
<keyword evidence="1" id="KW-0732">Signal</keyword>
<reference evidence="2 3" key="1">
    <citation type="submission" date="2014-04" db="EMBL/GenBank/DDBJ databases">
        <authorList>
            <consortium name="DOE Joint Genome Institute"/>
            <person name="Kuo A."/>
            <person name="Tarkka M."/>
            <person name="Buscot F."/>
            <person name="Kohler A."/>
            <person name="Nagy L.G."/>
            <person name="Floudas D."/>
            <person name="Copeland A."/>
            <person name="Barry K.W."/>
            <person name="Cichocki N."/>
            <person name="Veneault-Fourrey C."/>
            <person name="LaButti K."/>
            <person name="Lindquist E.A."/>
            <person name="Lipzen A."/>
            <person name="Lundell T."/>
            <person name="Morin E."/>
            <person name="Murat C."/>
            <person name="Sun H."/>
            <person name="Tunlid A."/>
            <person name="Henrissat B."/>
            <person name="Grigoriev I.V."/>
            <person name="Hibbett D.S."/>
            <person name="Martin F."/>
            <person name="Nordberg H.P."/>
            <person name="Cantor M.N."/>
            <person name="Hua S.X."/>
        </authorList>
    </citation>
    <scope>NUCLEOTIDE SEQUENCE [LARGE SCALE GENOMIC DNA]</scope>
    <source>
        <strain evidence="2 3">F 1598</strain>
    </source>
</reference>
<evidence type="ECO:0000256" key="1">
    <source>
        <dbReference type="SAM" id="SignalP"/>
    </source>
</evidence>
<dbReference type="EMBL" id="KN833019">
    <property type="protein sequence ID" value="KIM78113.1"/>
    <property type="molecule type" value="Genomic_DNA"/>
</dbReference>
<evidence type="ECO:0000313" key="2">
    <source>
        <dbReference type="EMBL" id="KIM78113.1"/>
    </source>
</evidence>